<sequence>MVDIMSRPRCGLTLGTHMSIDGDELFLMASLQNQEAIAEIAEILEYRTMIVGAAYKEADVAIPTDMSAEIKLSNSRLLGSQNTTTTKTTTTKTICTLQQRGL</sequence>
<proteinExistence type="predicted"/>
<reference evidence="1" key="1">
    <citation type="submission" date="2021-02" db="EMBL/GenBank/DDBJ databases">
        <authorList>
            <person name="Dougan E. K."/>
            <person name="Rhodes N."/>
            <person name="Thang M."/>
            <person name="Chan C."/>
        </authorList>
    </citation>
    <scope>NUCLEOTIDE SEQUENCE</scope>
</reference>
<name>A0A813HWE3_POLGL</name>
<dbReference type="AlphaFoldDB" id="A0A813HWE3"/>
<dbReference type="Proteomes" id="UP000626109">
    <property type="component" value="Unassembled WGS sequence"/>
</dbReference>
<dbReference type="EMBL" id="CAJNNW010010820">
    <property type="protein sequence ID" value="CAE8652508.1"/>
    <property type="molecule type" value="Genomic_DNA"/>
</dbReference>
<organism evidence="1 3">
    <name type="scientific">Polarella glacialis</name>
    <name type="common">Dinoflagellate</name>
    <dbReference type="NCBI Taxonomy" id="89957"/>
    <lineage>
        <taxon>Eukaryota</taxon>
        <taxon>Sar</taxon>
        <taxon>Alveolata</taxon>
        <taxon>Dinophyceae</taxon>
        <taxon>Suessiales</taxon>
        <taxon>Suessiaceae</taxon>
        <taxon>Polarella</taxon>
    </lineage>
</organism>
<evidence type="ECO:0000313" key="2">
    <source>
        <dbReference type="EMBL" id="CAE8652508.1"/>
    </source>
</evidence>
<evidence type="ECO:0000313" key="1">
    <source>
        <dbReference type="EMBL" id="CAE8641716.1"/>
    </source>
</evidence>
<evidence type="ECO:0000313" key="3">
    <source>
        <dbReference type="Proteomes" id="UP000654075"/>
    </source>
</evidence>
<comment type="caution">
    <text evidence="1">The sequence shown here is derived from an EMBL/GenBank/DDBJ whole genome shotgun (WGS) entry which is preliminary data.</text>
</comment>
<dbReference type="Proteomes" id="UP000654075">
    <property type="component" value="Unassembled WGS sequence"/>
</dbReference>
<protein>
    <submittedName>
        <fullName evidence="1">Uncharacterized protein</fullName>
    </submittedName>
</protein>
<dbReference type="EMBL" id="CAJNNV010032978">
    <property type="protein sequence ID" value="CAE8641716.1"/>
    <property type="molecule type" value="Genomic_DNA"/>
</dbReference>
<accession>A0A813HWE3</accession>
<keyword evidence="3" id="KW-1185">Reference proteome</keyword>
<gene>
    <name evidence="1" type="ORF">PGLA1383_LOCUS56330</name>
    <name evidence="2" type="ORF">PGLA2088_LOCUS9745</name>
</gene>